<feature type="binding site" evidence="8">
    <location>
        <position position="190"/>
    </location>
    <ligand>
        <name>Mg(2+)</name>
        <dbReference type="ChEBI" id="CHEBI:18420"/>
    </ligand>
</feature>
<dbReference type="GO" id="GO:0046872">
    <property type="term" value="F:metal ion binding"/>
    <property type="evidence" value="ECO:0007669"/>
    <property type="project" value="UniProtKB-KW"/>
</dbReference>
<keyword evidence="7 10" id="KW-0670">Pyruvate</keyword>
<evidence type="ECO:0000256" key="3">
    <source>
        <dbReference type="ARBA" id="ARBA00003157"/>
    </source>
</evidence>
<dbReference type="Gene3D" id="3.40.50.920">
    <property type="match status" value="1"/>
</dbReference>
<dbReference type="RefSeq" id="WP_091586069.1">
    <property type="nucleotide sequence ID" value="NZ_FMXM01000032.1"/>
</dbReference>
<evidence type="ECO:0000313" key="11">
    <source>
        <dbReference type="Proteomes" id="UP000198588"/>
    </source>
</evidence>
<evidence type="ECO:0000256" key="2">
    <source>
        <dbReference type="ARBA" id="ARBA00001964"/>
    </source>
</evidence>
<dbReference type="STRING" id="1165689.SAMN02927914_06228"/>
<keyword evidence="8" id="KW-0460">Magnesium</keyword>
<dbReference type="InterPro" id="IPR005474">
    <property type="entry name" value="Transketolase_N"/>
</dbReference>
<accession>A0A1G5ZVJ1</accession>
<feature type="binding site" evidence="8">
    <location>
        <position position="188"/>
    </location>
    <ligand>
        <name>Mg(2+)</name>
        <dbReference type="ChEBI" id="CHEBI:18420"/>
    </ligand>
</feature>
<gene>
    <name evidence="10" type="ORF">SAMN02927914_06228</name>
</gene>
<keyword evidence="8" id="KW-0479">Metal-binding</keyword>
<protein>
    <recommendedName>
        <fullName evidence="5 7">Pyruvate dehydrogenase E1 component</fullName>
        <ecNumber evidence="7">1.2.4.1</ecNumber>
    </recommendedName>
</protein>
<evidence type="ECO:0000256" key="7">
    <source>
        <dbReference type="PIRNR" id="PIRNR000156"/>
    </source>
</evidence>
<dbReference type="InterPro" id="IPR004660">
    <property type="entry name" value="PDH_E1"/>
</dbReference>
<name>A0A1G5ZVJ1_9HYPH</name>
<dbReference type="InterPro" id="IPR051157">
    <property type="entry name" value="PDH/Transketolase"/>
</dbReference>
<keyword evidence="7" id="KW-0560">Oxidoreductase</keyword>
<evidence type="ECO:0000259" key="9">
    <source>
        <dbReference type="SMART" id="SM00861"/>
    </source>
</evidence>
<dbReference type="PANTHER" id="PTHR43825:SF4">
    <property type="entry name" value="PYRUVATE DEHYDROGENASE E1 COMPONENT"/>
    <property type="match status" value="1"/>
</dbReference>
<dbReference type="SUPFAM" id="SSF52922">
    <property type="entry name" value="TK C-terminal domain-like"/>
    <property type="match status" value="1"/>
</dbReference>
<feature type="domain" description="Transketolase-like pyrimidine-binding" evidence="9">
    <location>
        <begin position="408"/>
        <end position="614"/>
    </location>
</feature>
<dbReference type="SMART" id="SM00861">
    <property type="entry name" value="Transket_pyr"/>
    <property type="match status" value="1"/>
</dbReference>
<evidence type="ECO:0000256" key="5">
    <source>
        <dbReference type="ARBA" id="ARBA00017172"/>
    </source>
</evidence>
<evidence type="ECO:0000256" key="8">
    <source>
        <dbReference type="PIRSR" id="PIRSR000156-1"/>
    </source>
</evidence>
<comment type="function">
    <text evidence="3 7">Component of the pyruvate dehydrogenase (PDH) complex, that catalyzes the overall conversion of pyruvate to acetyl-CoA and CO(2).</text>
</comment>
<reference evidence="10 11" key="1">
    <citation type="submission" date="2016-10" db="EMBL/GenBank/DDBJ databases">
        <authorList>
            <person name="de Groot N.N."/>
        </authorList>
    </citation>
    <scope>NUCLEOTIDE SEQUENCE [LARGE SCALE GENOMIC DNA]</scope>
    <source>
        <strain evidence="10 11">CGMCC 1.12097</strain>
    </source>
</reference>
<dbReference type="Pfam" id="PF00456">
    <property type="entry name" value="Transketolase_N"/>
    <property type="match status" value="1"/>
</dbReference>
<dbReference type="InterPro" id="IPR029061">
    <property type="entry name" value="THDP-binding"/>
</dbReference>
<dbReference type="PIRSF" id="PIRSF000156">
    <property type="entry name" value="Pyruvate_dh_E1"/>
    <property type="match status" value="1"/>
</dbReference>
<evidence type="ECO:0000256" key="6">
    <source>
        <dbReference type="ARBA" id="ARBA00051231"/>
    </source>
</evidence>
<dbReference type="PANTHER" id="PTHR43825">
    <property type="entry name" value="PYRUVATE DEHYDROGENASE E1 COMPONENT"/>
    <property type="match status" value="1"/>
</dbReference>
<dbReference type="InterPro" id="IPR005475">
    <property type="entry name" value="Transketolase-like_Pyr-bd"/>
</dbReference>
<dbReference type="Gene3D" id="3.40.50.970">
    <property type="match status" value="2"/>
</dbReference>
<comment type="similarity">
    <text evidence="4">Belongs to the transketolase family.</text>
</comment>
<dbReference type="InterPro" id="IPR009014">
    <property type="entry name" value="Transketo_C/PFOR_II"/>
</dbReference>
<dbReference type="AlphaFoldDB" id="A0A1G5ZVJ1"/>
<evidence type="ECO:0000256" key="4">
    <source>
        <dbReference type="ARBA" id="ARBA00007131"/>
    </source>
</evidence>
<comment type="cofactor">
    <cofactor evidence="1 8">
        <name>Mg(2+)</name>
        <dbReference type="ChEBI" id="CHEBI:18420"/>
    </cofactor>
</comment>
<evidence type="ECO:0000313" key="10">
    <source>
        <dbReference type="EMBL" id="SDA98516.1"/>
    </source>
</evidence>
<proteinExistence type="inferred from homology"/>
<comment type="catalytic activity">
    <reaction evidence="6 7">
        <text>N(6)-[(R)-lipoyl]-L-lysyl-[protein] + pyruvate + H(+) = N(6)-[(R)-S(8)-acetyldihydrolipoyl]-L-lysyl-[protein] + CO2</text>
        <dbReference type="Rhea" id="RHEA:19189"/>
        <dbReference type="Rhea" id="RHEA-COMP:10474"/>
        <dbReference type="Rhea" id="RHEA-COMP:10478"/>
        <dbReference type="ChEBI" id="CHEBI:15361"/>
        <dbReference type="ChEBI" id="CHEBI:15378"/>
        <dbReference type="ChEBI" id="CHEBI:16526"/>
        <dbReference type="ChEBI" id="CHEBI:83099"/>
        <dbReference type="ChEBI" id="CHEBI:83111"/>
        <dbReference type="EC" id="1.2.4.1"/>
    </reaction>
</comment>
<dbReference type="SUPFAM" id="SSF52518">
    <property type="entry name" value="Thiamin diphosphate-binding fold (THDP-binding)"/>
    <property type="match status" value="2"/>
</dbReference>
<comment type="cofactor">
    <cofactor evidence="2 7">
        <name>thiamine diphosphate</name>
        <dbReference type="ChEBI" id="CHEBI:58937"/>
    </cofactor>
</comment>
<dbReference type="OrthoDB" id="9773339at2"/>
<organism evidence="10 11">
    <name type="scientific">Mesorhizobium qingshengii</name>
    <dbReference type="NCBI Taxonomy" id="1165689"/>
    <lineage>
        <taxon>Bacteria</taxon>
        <taxon>Pseudomonadati</taxon>
        <taxon>Pseudomonadota</taxon>
        <taxon>Alphaproteobacteria</taxon>
        <taxon>Hyphomicrobiales</taxon>
        <taxon>Phyllobacteriaceae</taxon>
        <taxon>Mesorhizobium</taxon>
    </lineage>
</organism>
<evidence type="ECO:0000256" key="1">
    <source>
        <dbReference type="ARBA" id="ARBA00001946"/>
    </source>
</evidence>
<dbReference type="EC" id="1.2.4.1" evidence="7"/>
<feature type="binding site" evidence="8">
    <location>
        <position position="158"/>
    </location>
    <ligand>
        <name>Mg(2+)</name>
        <dbReference type="ChEBI" id="CHEBI:18420"/>
    </ligand>
</feature>
<keyword evidence="7" id="KW-0786">Thiamine pyrophosphate</keyword>
<dbReference type="EMBL" id="FMXM01000032">
    <property type="protein sequence ID" value="SDA98516.1"/>
    <property type="molecule type" value="Genomic_DNA"/>
</dbReference>
<dbReference type="Proteomes" id="UP000198588">
    <property type="component" value="Unassembled WGS sequence"/>
</dbReference>
<sequence length="798" mass="88093">MTKQKLACLEDLERKVLWLSTWMIHNANHLRSNDDGLKVGGHQASSASLATIMTALYFSVLRPEDRVAVKPHASPIFHAIQYLYSNQTREKLEAFRAYGGAQSYPSRTKDTDDVDFSTGSVGLGVAQTLFCSLVQDYLRSKGMATDHPEGRMVALVGDAEMDEGNIFEALLEGWKHGLRNTWWIVDYNRQSLDAVVREGLWERFVSLFQNFGWDVVILKYGTLLEEAFDEPGGQALRDWIEHCPNQLYSALTFQGGAAWRKRLLDHIGDQGPVSKLIESRSDQELARLMTNLGGHDLPSLLGAFEHARTHHRPVCFLAYTIKGFGLPLAGHKDNHAGLMTSTQIEDLQARLGVRSGREWEPFEGLSHPEGQVREFINAAPFNAKGRRRYEASKIAPPAALTVPLQSSMSTQQGFGILMHEIAKQDTDLARRIVTASPDVTVSTNLGAWVNRRGLFARKELADVFKRERIPSTFNWEFSPKGQHMELGIAEMNLFLMLSAFGLSHSIFGERLLPIGTLYDPFIERGLDALNYACYQDARFIVVATPSGVTLAPEGGAHQSIATPLIGMAQDGLASFEPAFVDELATILRFSFDYLQRSGDTQPDPVTWLRDAVGGSVYLRLSTRPIEQPKRVLDQALAEDILNGGYWMRKPGPNAQVVVAYSGAVAPEAIEATGLIGEDRRDVGLLAVTSADRLNAGWTAAQRSREHGLVHARSHVERLLEDVPSTCGLITVIDGHPATLAWLGSVKGHRTRSLGVEHFGQAGTIADLYRHHGLDAQSIAHAAQGIAPGKPIRHLRTVL</sequence>
<dbReference type="GO" id="GO:0004739">
    <property type="term" value="F:pyruvate dehydrogenase (acetyl-transferring) activity"/>
    <property type="evidence" value="ECO:0007669"/>
    <property type="project" value="UniProtKB-EC"/>
</dbReference>